<gene>
    <name evidence="2" type="ORF">Tci_510988</name>
</gene>
<proteinExistence type="predicted"/>
<dbReference type="EMBL" id="BKCJ010273145">
    <property type="protein sequence ID" value="GEZ39015.1"/>
    <property type="molecule type" value="Genomic_DNA"/>
</dbReference>
<name>A0A699I7W0_TANCI</name>
<reference evidence="2" key="1">
    <citation type="journal article" date="2019" name="Sci. Rep.">
        <title>Draft genome of Tanacetum cinerariifolium, the natural source of mosquito coil.</title>
        <authorList>
            <person name="Yamashiro T."/>
            <person name="Shiraishi A."/>
            <person name="Satake H."/>
            <person name="Nakayama K."/>
        </authorList>
    </citation>
    <scope>NUCLEOTIDE SEQUENCE</scope>
</reference>
<feature type="coiled-coil region" evidence="1">
    <location>
        <begin position="23"/>
        <end position="57"/>
    </location>
</feature>
<sequence>MAYTSSGSSSYSNSDYELSTCFKACLKAVENQLQRRLDLAETKKEGIQLTVNKLENASKSLNKIIECQIVDNCKKGLGYNAVPPSHIGLFPPPKSNLSSIGLEELFKEPKTEKSKYKSNDVEPESVRKGSDALIIKDWVSDDEEEKVERKELKPSIKRIYFVK</sequence>
<evidence type="ECO:0000256" key="1">
    <source>
        <dbReference type="SAM" id="Coils"/>
    </source>
</evidence>
<keyword evidence="1" id="KW-0175">Coiled coil</keyword>
<comment type="caution">
    <text evidence="2">The sequence shown here is derived from an EMBL/GenBank/DDBJ whole genome shotgun (WGS) entry which is preliminary data.</text>
</comment>
<evidence type="ECO:0000313" key="2">
    <source>
        <dbReference type="EMBL" id="GEZ39015.1"/>
    </source>
</evidence>
<dbReference type="AlphaFoldDB" id="A0A699I7W0"/>
<accession>A0A699I7W0</accession>
<feature type="non-terminal residue" evidence="2">
    <location>
        <position position="163"/>
    </location>
</feature>
<organism evidence="2">
    <name type="scientific">Tanacetum cinerariifolium</name>
    <name type="common">Dalmatian daisy</name>
    <name type="synonym">Chrysanthemum cinerariifolium</name>
    <dbReference type="NCBI Taxonomy" id="118510"/>
    <lineage>
        <taxon>Eukaryota</taxon>
        <taxon>Viridiplantae</taxon>
        <taxon>Streptophyta</taxon>
        <taxon>Embryophyta</taxon>
        <taxon>Tracheophyta</taxon>
        <taxon>Spermatophyta</taxon>
        <taxon>Magnoliopsida</taxon>
        <taxon>eudicotyledons</taxon>
        <taxon>Gunneridae</taxon>
        <taxon>Pentapetalae</taxon>
        <taxon>asterids</taxon>
        <taxon>campanulids</taxon>
        <taxon>Asterales</taxon>
        <taxon>Asteraceae</taxon>
        <taxon>Asteroideae</taxon>
        <taxon>Anthemideae</taxon>
        <taxon>Anthemidinae</taxon>
        <taxon>Tanacetum</taxon>
    </lineage>
</organism>
<protein>
    <submittedName>
        <fullName evidence="2">Uncharacterized protein</fullName>
    </submittedName>
</protein>